<evidence type="ECO:0000313" key="4">
    <source>
        <dbReference type="Proteomes" id="UP000298493"/>
    </source>
</evidence>
<reference evidence="3 4" key="1">
    <citation type="submission" date="2019-04" db="EMBL/GenBank/DDBJ databases">
        <title>High contiguity whole genome sequence and gene annotation resource for two Venturia nashicola isolates.</title>
        <authorList>
            <person name="Prokchorchik M."/>
            <person name="Won K."/>
            <person name="Lee Y."/>
            <person name="Choi E.D."/>
            <person name="Segonzac C."/>
            <person name="Sohn K.H."/>
        </authorList>
    </citation>
    <scope>NUCLEOTIDE SEQUENCE [LARGE SCALE GENOMIC DNA]</scope>
    <source>
        <strain evidence="3 4">PRI2</strain>
    </source>
</reference>
<dbReference type="EMBL" id="SNSC02000010">
    <property type="protein sequence ID" value="TID20542.1"/>
    <property type="molecule type" value="Genomic_DNA"/>
</dbReference>
<comment type="caution">
    <text evidence="3">The sequence shown here is derived from an EMBL/GenBank/DDBJ whole genome shotgun (WGS) entry which is preliminary data.</text>
</comment>
<dbReference type="SUPFAM" id="SSF56300">
    <property type="entry name" value="Metallo-dependent phosphatases"/>
    <property type="match status" value="1"/>
</dbReference>
<feature type="compositionally biased region" description="Basic and acidic residues" evidence="1">
    <location>
        <begin position="487"/>
        <end position="506"/>
    </location>
</feature>
<accession>A0A4Z1PF01</accession>
<dbReference type="CDD" id="cd07383">
    <property type="entry name" value="MPP_Dcr2"/>
    <property type="match status" value="1"/>
</dbReference>
<evidence type="ECO:0000256" key="1">
    <source>
        <dbReference type="SAM" id="MobiDB-lite"/>
    </source>
</evidence>
<dbReference type="PANTHER" id="PTHR32440">
    <property type="entry name" value="PHOSPHATASE DCR2-RELATED-RELATED"/>
    <property type="match status" value="1"/>
</dbReference>
<dbReference type="GO" id="GO:0005737">
    <property type="term" value="C:cytoplasm"/>
    <property type="evidence" value="ECO:0007669"/>
    <property type="project" value="TreeGrafter"/>
</dbReference>
<feature type="compositionally biased region" description="Pro residues" evidence="1">
    <location>
        <begin position="509"/>
        <end position="518"/>
    </location>
</feature>
<dbReference type="GO" id="GO:0004721">
    <property type="term" value="F:phosphoprotein phosphatase activity"/>
    <property type="evidence" value="ECO:0007669"/>
    <property type="project" value="TreeGrafter"/>
</dbReference>
<dbReference type="InterPro" id="IPR029052">
    <property type="entry name" value="Metallo-depent_PP-like"/>
</dbReference>
<evidence type="ECO:0000259" key="2">
    <source>
        <dbReference type="Pfam" id="PF00149"/>
    </source>
</evidence>
<dbReference type="InterPro" id="IPR004843">
    <property type="entry name" value="Calcineurin-like_PHP"/>
</dbReference>
<dbReference type="Proteomes" id="UP000298493">
    <property type="component" value="Unassembled WGS sequence"/>
</dbReference>
<dbReference type="PANTHER" id="PTHR32440:SF0">
    <property type="entry name" value="PHOSPHATASE DCR2-RELATED"/>
    <property type="match status" value="1"/>
</dbReference>
<feature type="domain" description="Calcineurin-like phosphoesterase" evidence="2">
    <location>
        <begin position="212"/>
        <end position="456"/>
    </location>
</feature>
<gene>
    <name evidence="3" type="ORF">E6O75_ATG05306</name>
</gene>
<proteinExistence type="predicted"/>
<name>A0A4Z1PF01_9PEZI</name>
<sequence>MTRRIVRTTLQLAFLTSLLFFLVYLLDSRYRVLPQAVHNYLPAHHPGLVITDITVKTCSFTSCKLDPSQWHRVEKDLLLKKGWITKAYVHIQRKKEEELLPEEKVVMDVKIGRLDPGRLDDVNAKLWEKRQAGVWIKRSSKRHDSDSKKVVTAVDVLFGADAVEARNGWTITDQALNLDYPKGAPEARLTIRRGTPKNPDLPVPRVRKDGKFKIMQLADLHLSTGVGHCREPEPKGDGICEADPRTLEFVEKMLDQEHPDMVVLTGDQVNGETAPDAQSAIFKYAALLAHRKIPYAAIYGNHDDEGSITRLASTDLQRNLPYSLTQPGPNTVPGVGNYYIRILSHLGSHAALTLYFLDTHAYSPDDKKYHGYDWIKPEQIKWFKDTKKGLEADDKKYSHIHLDMAFIHIPLPEYRDAGIMVGESREPPTAPNYNSGFRDALVEMGVPVVSCGHDHANDYCLLDDKKDVPMKEKRDKTSPSDSSSSSSKEKVTDAKEKESKSTKGENSKAPPPAPPKTPNPKHKNDKIWLCYGGGVGFGGYGGYNGYIRRLRLFEFDANEGKISTWKRVESGDVGRRIDEQIVVDGGRVVESGP</sequence>
<feature type="region of interest" description="Disordered" evidence="1">
    <location>
        <begin position="470"/>
        <end position="521"/>
    </location>
</feature>
<dbReference type="Pfam" id="PF00149">
    <property type="entry name" value="Metallophos"/>
    <property type="match status" value="1"/>
</dbReference>
<dbReference type="AlphaFoldDB" id="A0A4Z1PF01"/>
<organism evidence="3 4">
    <name type="scientific">Venturia nashicola</name>
    <dbReference type="NCBI Taxonomy" id="86259"/>
    <lineage>
        <taxon>Eukaryota</taxon>
        <taxon>Fungi</taxon>
        <taxon>Dikarya</taxon>
        <taxon>Ascomycota</taxon>
        <taxon>Pezizomycotina</taxon>
        <taxon>Dothideomycetes</taxon>
        <taxon>Pleosporomycetidae</taxon>
        <taxon>Venturiales</taxon>
        <taxon>Venturiaceae</taxon>
        <taxon>Venturia</taxon>
    </lineage>
</organism>
<evidence type="ECO:0000313" key="3">
    <source>
        <dbReference type="EMBL" id="TID20542.1"/>
    </source>
</evidence>
<dbReference type="Gene3D" id="3.60.21.10">
    <property type="match status" value="1"/>
</dbReference>
<dbReference type="FunFam" id="3.60.21.10:FF:000054">
    <property type="entry name" value="DCR2p Phosphoesterase"/>
    <property type="match status" value="1"/>
</dbReference>
<keyword evidence="4" id="KW-1185">Reference proteome</keyword>
<protein>
    <submittedName>
        <fullName evidence="3">Phosphoesteras-like protein</fullName>
    </submittedName>
</protein>
<dbReference type="STRING" id="86259.A0A4Z1PF01"/>